<dbReference type="AlphaFoldDB" id="A0A3S0HIL5"/>
<evidence type="ECO:0000313" key="2">
    <source>
        <dbReference type="Proteomes" id="UP000267418"/>
    </source>
</evidence>
<keyword evidence="1" id="KW-0255">Endonuclease</keyword>
<dbReference type="OrthoDB" id="2593273at2"/>
<name>A0A3S0HIL5_9BURK</name>
<sequence length="175" mass="18739">MILAVDVDYQGAGGVAAGVLLRNWSDAVAAREIVVRIPAVAEYVPGEFFRRELPCIEAVLKEVREPLECIVVDGYVTLGDPPRDGLGAALWNKLERAVPVVGVAKTKYLGVPLEAFLFRGGSSRPLFVTAAGMTCDEAKRRVLSMAGKHRLPDMLKHVDGVARRGMGSDPARAAG</sequence>
<organism evidence="1 2">
    <name type="scientific">Variovorax gossypii</name>
    <dbReference type="NCBI Taxonomy" id="1679495"/>
    <lineage>
        <taxon>Bacteria</taxon>
        <taxon>Pseudomonadati</taxon>
        <taxon>Pseudomonadota</taxon>
        <taxon>Betaproteobacteria</taxon>
        <taxon>Burkholderiales</taxon>
        <taxon>Comamonadaceae</taxon>
        <taxon>Variovorax</taxon>
    </lineage>
</organism>
<accession>A0A3S0HIL5</accession>
<dbReference type="Proteomes" id="UP000267418">
    <property type="component" value="Unassembled WGS sequence"/>
</dbReference>
<comment type="caution">
    <text evidence="1">The sequence shown here is derived from an EMBL/GenBank/DDBJ whole genome shotgun (WGS) entry which is preliminary data.</text>
</comment>
<keyword evidence="1" id="KW-0378">Hydrolase</keyword>
<dbReference type="GO" id="GO:0004519">
    <property type="term" value="F:endonuclease activity"/>
    <property type="evidence" value="ECO:0007669"/>
    <property type="project" value="UniProtKB-KW"/>
</dbReference>
<reference evidence="1 2" key="1">
    <citation type="submission" date="2018-12" db="EMBL/GenBank/DDBJ databases">
        <title>The genome of Variovorax gossypii DSM 100435.</title>
        <authorList>
            <person name="Gao J."/>
            <person name="Sun J."/>
        </authorList>
    </citation>
    <scope>NUCLEOTIDE SEQUENCE [LARGE SCALE GENOMIC DNA]</scope>
    <source>
        <strain evidence="1 2">DSM 100435</strain>
    </source>
</reference>
<dbReference type="Gene3D" id="3.30.2170.10">
    <property type="entry name" value="archaeoglobus fulgidus dsm 4304 superfamily"/>
    <property type="match status" value="1"/>
</dbReference>
<proteinExistence type="predicted"/>
<protein>
    <submittedName>
        <fullName evidence="1">Endonuclease V</fullName>
    </submittedName>
</protein>
<keyword evidence="1" id="KW-0540">Nuclease</keyword>
<dbReference type="InterPro" id="IPR007581">
    <property type="entry name" value="Endonuclease-V"/>
</dbReference>
<dbReference type="Pfam" id="PF04493">
    <property type="entry name" value="Endonuclease_5"/>
    <property type="match status" value="1"/>
</dbReference>
<dbReference type="EMBL" id="RXOE01000001">
    <property type="protein sequence ID" value="RTQ37647.1"/>
    <property type="molecule type" value="Genomic_DNA"/>
</dbReference>
<gene>
    <name evidence="1" type="ORF">EJP69_03755</name>
</gene>
<dbReference type="GO" id="GO:0006281">
    <property type="term" value="P:DNA repair"/>
    <property type="evidence" value="ECO:0007669"/>
    <property type="project" value="InterPro"/>
</dbReference>
<evidence type="ECO:0000313" key="1">
    <source>
        <dbReference type="EMBL" id="RTQ37647.1"/>
    </source>
</evidence>
<keyword evidence="2" id="KW-1185">Reference proteome</keyword>